<dbReference type="InterPro" id="IPR003609">
    <property type="entry name" value="Pan_app"/>
</dbReference>
<evidence type="ECO:0008006" key="7">
    <source>
        <dbReference type="Google" id="ProtNLM"/>
    </source>
</evidence>
<proteinExistence type="predicted"/>
<feature type="domain" description="DUF7908" evidence="4">
    <location>
        <begin position="171"/>
        <end position="295"/>
    </location>
</feature>
<name>A0A8H4TA64_9HYPO</name>
<evidence type="ECO:0000256" key="2">
    <source>
        <dbReference type="SAM" id="SignalP"/>
    </source>
</evidence>
<feature type="compositionally biased region" description="Low complexity" evidence="1">
    <location>
        <begin position="478"/>
        <end position="490"/>
    </location>
</feature>
<organism evidence="5 6">
    <name type="scientific">Fusarium sarcochroum</name>
    <dbReference type="NCBI Taxonomy" id="1208366"/>
    <lineage>
        <taxon>Eukaryota</taxon>
        <taxon>Fungi</taxon>
        <taxon>Dikarya</taxon>
        <taxon>Ascomycota</taxon>
        <taxon>Pezizomycotina</taxon>
        <taxon>Sordariomycetes</taxon>
        <taxon>Hypocreomycetidae</taxon>
        <taxon>Hypocreales</taxon>
        <taxon>Nectriaceae</taxon>
        <taxon>Fusarium</taxon>
        <taxon>Fusarium lateritium species complex</taxon>
    </lineage>
</organism>
<protein>
    <recommendedName>
        <fullName evidence="7">Apple domain-containing protein</fullName>
    </recommendedName>
</protein>
<dbReference type="EMBL" id="JABEXW010000821">
    <property type="protein sequence ID" value="KAF4954225.1"/>
    <property type="molecule type" value="Genomic_DNA"/>
</dbReference>
<dbReference type="Proteomes" id="UP000622797">
    <property type="component" value="Unassembled WGS sequence"/>
</dbReference>
<evidence type="ECO:0000259" key="4">
    <source>
        <dbReference type="Pfam" id="PF25485"/>
    </source>
</evidence>
<evidence type="ECO:0000256" key="1">
    <source>
        <dbReference type="SAM" id="MobiDB-lite"/>
    </source>
</evidence>
<dbReference type="AlphaFoldDB" id="A0A8H4TA64"/>
<comment type="caution">
    <text evidence="5">The sequence shown here is derived from an EMBL/GenBank/DDBJ whole genome shotgun (WGS) entry which is preliminary data.</text>
</comment>
<reference evidence="5" key="1">
    <citation type="journal article" date="2020" name="BMC Genomics">
        <title>Correction to: Identification and distribution of gene clusters required for synthesis of sphingolipid metabolism inhibitors in diverse species of the filamentous fungus Fusarium.</title>
        <authorList>
            <person name="Kim H.S."/>
            <person name="Lohmar J.M."/>
            <person name="Busman M."/>
            <person name="Brown D.W."/>
            <person name="Naumann T.A."/>
            <person name="Divon H.H."/>
            <person name="Lysoe E."/>
            <person name="Uhlig S."/>
            <person name="Proctor R.H."/>
        </authorList>
    </citation>
    <scope>NUCLEOTIDE SEQUENCE</scope>
    <source>
        <strain evidence="5">NRRL 20472</strain>
    </source>
</reference>
<evidence type="ECO:0000259" key="3">
    <source>
        <dbReference type="Pfam" id="PF00024"/>
    </source>
</evidence>
<dbReference type="Gene3D" id="3.50.4.10">
    <property type="entry name" value="Hepatocyte Growth Factor"/>
    <property type="match status" value="1"/>
</dbReference>
<feature type="domain" description="Apple" evidence="3">
    <location>
        <begin position="552"/>
        <end position="604"/>
    </location>
</feature>
<feature type="compositionally biased region" description="Polar residues" evidence="1">
    <location>
        <begin position="437"/>
        <end position="447"/>
    </location>
</feature>
<feature type="compositionally biased region" description="Polar residues" evidence="1">
    <location>
        <begin position="454"/>
        <end position="471"/>
    </location>
</feature>
<accession>A0A8H4TA64</accession>
<dbReference type="Pfam" id="PF00024">
    <property type="entry name" value="PAN_1"/>
    <property type="match status" value="1"/>
</dbReference>
<feature type="compositionally biased region" description="Acidic residues" evidence="1">
    <location>
        <begin position="420"/>
        <end position="433"/>
    </location>
</feature>
<keyword evidence="6" id="KW-1185">Reference proteome</keyword>
<feature type="compositionally biased region" description="Low complexity" evidence="1">
    <location>
        <begin position="410"/>
        <end position="419"/>
    </location>
</feature>
<dbReference type="OrthoDB" id="3563678at2759"/>
<feature type="region of interest" description="Disordered" evidence="1">
    <location>
        <begin position="404"/>
        <end position="504"/>
    </location>
</feature>
<dbReference type="InterPro" id="IPR057230">
    <property type="entry name" value="DUF7908"/>
</dbReference>
<dbReference type="Pfam" id="PF25485">
    <property type="entry name" value="DUF7908"/>
    <property type="match status" value="1"/>
</dbReference>
<reference evidence="5" key="2">
    <citation type="submission" date="2020-05" db="EMBL/GenBank/DDBJ databases">
        <authorList>
            <person name="Kim H.-S."/>
            <person name="Proctor R.H."/>
            <person name="Brown D.W."/>
        </authorList>
    </citation>
    <scope>NUCLEOTIDE SEQUENCE</scope>
    <source>
        <strain evidence="5">NRRL 20472</strain>
    </source>
</reference>
<evidence type="ECO:0000313" key="5">
    <source>
        <dbReference type="EMBL" id="KAF4954225.1"/>
    </source>
</evidence>
<evidence type="ECO:0000313" key="6">
    <source>
        <dbReference type="Proteomes" id="UP000622797"/>
    </source>
</evidence>
<feature type="chain" id="PRO_5034126969" description="Apple domain-containing protein" evidence="2">
    <location>
        <begin position="21"/>
        <end position="741"/>
    </location>
</feature>
<feature type="signal peptide" evidence="2">
    <location>
        <begin position="1"/>
        <end position="20"/>
    </location>
</feature>
<gene>
    <name evidence="5" type="ORF">FSARC_12202</name>
</gene>
<keyword evidence="2" id="KW-0732">Signal</keyword>
<sequence length="741" mass="77322">MKSFIFTAAVLGAVGIFSAADQASMEMDSWCITYLSTYLGPVSNQASALPSAEQEAEEPIAQDSGRLPLAPSILPTFRRNTSTSLTQSTLIEDVQDALTLDTSIISLQSVDTSRFAPVSAETSDLNVEPTGQLTDELATSATLARDSSSTTSTDISPTSSSINEPAGRSIILLVSVTDNGRRDLNKRATGGFVGNDHPDICTFAAVFNLAKDQLFEGGVPIYYSGEAFKDLAGQGPPSKDSITTTFTTSSEYLVFRNSGLPKGDAGFCQDSGGKVYITFTAGPPGCVPVHLAIYDIEQCQDGRLIGGPDLTLTSSEIVASLTAMPEDISTEGVTSIEGTSAVEETQSIESDSEGQFMSSSTIQIGSVDPVSQISESKSSVIASSSATDSSATLGSFITTIPTAKTSTARSSIPPSASDDSSPEEEESSTETEDSTSHANTSTDSTGLPTPDVETISSSTLNMASEDTSSIGMSAIDKTTTNADNTINDDTTTVEDQITTENPTTTGDTTIAVLDTTTSAAAIPTFSDLACSELSTPYNDPIGTSFDLRCDAEIGYSPLSTTQVASFTACLRFCAEDPQCGGVLYEKDGNACYTFSSSDGDFFETPDFDVALRIPEGGNRLTTEDQATTENPTTTADTTAAAVSTTAGAAPVGCPGLDSPYNDPNGKSFQLECNSALDGGFLLSIITTETFIACVISCAQDGVCGAVNYDRETGDCIYYVIASGSSFNNRYDAAFLVREEGN</sequence>
<feature type="region of interest" description="Disordered" evidence="1">
    <location>
        <begin position="140"/>
        <end position="162"/>
    </location>
</feature>